<dbReference type="Proteomes" id="UP001589858">
    <property type="component" value="Unassembled WGS sequence"/>
</dbReference>
<gene>
    <name evidence="2" type="ORF">ACFFF8_23075</name>
</gene>
<feature type="transmembrane region" description="Helical" evidence="1">
    <location>
        <begin position="48"/>
        <end position="76"/>
    </location>
</feature>
<protein>
    <submittedName>
        <fullName evidence="2">DUF805 domain-containing protein</fullName>
    </submittedName>
</protein>
<organism evidence="2 3">
    <name type="scientific">Novosphingobium clariflavum</name>
    <dbReference type="NCBI Taxonomy" id="2029884"/>
    <lineage>
        <taxon>Bacteria</taxon>
        <taxon>Pseudomonadati</taxon>
        <taxon>Pseudomonadota</taxon>
        <taxon>Alphaproteobacteria</taxon>
        <taxon>Sphingomonadales</taxon>
        <taxon>Sphingomonadaceae</taxon>
        <taxon>Novosphingobium</taxon>
    </lineage>
</organism>
<keyword evidence="3" id="KW-1185">Reference proteome</keyword>
<dbReference type="PANTHER" id="PTHR34980:SF2">
    <property type="entry name" value="INNER MEMBRANE PROTEIN YHAH-RELATED"/>
    <property type="match status" value="1"/>
</dbReference>
<name>A0ABV6SE04_9SPHN</name>
<comment type="caution">
    <text evidence="2">The sequence shown here is derived from an EMBL/GenBank/DDBJ whole genome shotgun (WGS) entry which is preliminary data.</text>
</comment>
<dbReference type="InterPro" id="IPR008523">
    <property type="entry name" value="DUF805"/>
</dbReference>
<evidence type="ECO:0000313" key="3">
    <source>
        <dbReference type="Proteomes" id="UP001589858"/>
    </source>
</evidence>
<feature type="transmembrane region" description="Helical" evidence="1">
    <location>
        <begin position="88"/>
        <end position="107"/>
    </location>
</feature>
<accession>A0ABV6SE04</accession>
<dbReference type="Pfam" id="PF05656">
    <property type="entry name" value="DUF805"/>
    <property type="match status" value="1"/>
</dbReference>
<reference evidence="2 3" key="1">
    <citation type="submission" date="2024-09" db="EMBL/GenBank/DDBJ databases">
        <authorList>
            <person name="Sun Q."/>
            <person name="Mori K."/>
        </authorList>
    </citation>
    <scope>NUCLEOTIDE SEQUENCE [LARGE SCALE GENOMIC DNA]</scope>
    <source>
        <strain evidence="2 3">CICC 11035S</strain>
    </source>
</reference>
<sequence length="178" mass="19648">MRPILLAGAILIGKYISLNFKGEYMLQNMILPFRRFADFKGRSARGEYWAFALLNFLVMMVLGAVFLAFAFSLNLFQDIENGAGPSALFTASMIVPLSILGIYWLAIIVPSLAVTVRRFHDRDMSGWWYLGFFLAGLIPMVGWIASIASLVIMCLPGTPGPNRFGDDPLDPTGADVFA</sequence>
<keyword evidence="1" id="KW-1133">Transmembrane helix</keyword>
<dbReference type="PANTHER" id="PTHR34980">
    <property type="entry name" value="INNER MEMBRANE PROTEIN-RELATED-RELATED"/>
    <property type="match status" value="1"/>
</dbReference>
<keyword evidence="1" id="KW-0812">Transmembrane</keyword>
<dbReference type="EMBL" id="JBHLTM010000086">
    <property type="protein sequence ID" value="MFC0687476.1"/>
    <property type="molecule type" value="Genomic_DNA"/>
</dbReference>
<feature type="transmembrane region" description="Helical" evidence="1">
    <location>
        <begin position="127"/>
        <end position="155"/>
    </location>
</feature>
<evidence type="ECO:0000313" key="2">
    <source>
        <dbReference type="EMBL" id="MFC0687476.1"/>
    </source>
</evidence>
<proteinExistence type="predicted"/>
<keyword evidence="1" id="KW-0472">Membrane</keyword>
<dbReference type="RefSeq" id="WP_267220970.1">
    <property type="nucleotide sequence ID" value="NZ_JAPCWC010000008.1"/>
</dbReference>
<evidence type="ECO:0000256" key="1">
    <source>
        <dbReference type="SAM" id="Phobius"/>
    </source>
</evidence>